<dbReference type="PANTHER" id="PTHR32170">
    <property type="entry name" value="PROTEASOME ACTIVATOR COMPLEX SUBUNIT 4"/>
    <property type="match status" value="1"/>
</dbReference>
<dbReference type="Gene3D" id="1.25.10.10">
    <property type="entry name" value="Leucine-rich Repeat Variant"/>
    <property type="match status" value="1"/>
</dbReference>
<evidence type="ECO:0000259" key="1">
    <source>
        <dbReference type="Pfam" id="PF11919"/>
    </source>
</evidence>
<dbReference type="AlphaFoldDB" id="A0A820GE15"/>
<dbReference type="InterPro" id="IPR035309">
    <property type="entry name" value="PSME4"/>
</dbReference>
<name>A0A820GE15_9BILA</name>
<proteinExistence type="predicted"/>
<dbReference type="Proteomes" id="UP000663874">
    <property type="component" value="Unassembled WGS sequence"/>
</dbReference>
<dbReference type="InterPro" id="IPR011989">
    <property type="entry name" value="ARM-like"/>
</dbReference>
<dbReference type="Pfam" id="PF11919">
    <property type="entry name" value="PSME4_C"/>
    <property type="match status" value="1"/>
</dbReference>
<organism evidence="2 3">
    <name type="scientific">Rotaria sordida</name>
    <dbReference type="NCBI Taxonomy" id="392033"/>
    <lineage>
        <taxon>Eukaryota</taxon>
        <taxon>Metazoa</taxon>
        <taxon>Spiralia</taxon>
        <taxon>Gnathifera</taxon>
        <taxon>Rotifera</taxon>
        <taxon>Eurotatoria</taxon>
        <taxon>Bdelloidea</taxon>
        <taxon>Philodinida</taxon>
        <taxon>Philodinidae</taxon>
        <taxon>Rotaria</taxon>
    </lineage>
</organism>
<sequence length="226" mass="26512">MCELESIVPSVNLTISRMHVAMTYLHTPILESLIEQLEHVCTSSKWHTRQVAMEFIQYMVFCNLFNARSYKKQLRELVFKCLFDEQFEVRSVASITLSGFYQCGYIQVNEEDFKYFSQMSKIKYFIKKDGKKIIITEKIIKRHGGVLGLCAIVLSSPYDISNYVPAALMLLCEHLHDPDLIQKSVKKALSEFRRTHHDSWHQHREKFTDDQLVIFDDVLISPNYYV</sequence>
<protein>
    <recommendedName>
        <fullName evidence="1">Proteasome activator complex subunit 4 C-terminal domain-containing protein</fullName>
    </recommendedName>
</protein>
<dbReference type="InterPro" id="IPR016024">
    <property type="entry name" value="ARM-type_fold"/>
</dbReference>
<feature type="domain" description="Proteasome activator complex subunit 4 C-terminal" evidence="1">
    <location>
        <begin position="140"/>
        <end position="226"/>
    </location>
</feature>
<dbReference type="GO" id="GO:0010499">
    <property type="term" value="P:proteasomal ubiquitin-independent protein catabolic process"/>
    <property type="evidence" value="ECO:0007669"/>
    <property type="project" value="TreeGrafter"/>
</dbReference>
<accession>A0A820GE15</accession>
<dbReference type="SUPFAM" id="SSF48371">
    <property type="entry name" value="ARM repeat"/>
    <property type="match status" value="1"/>
</dbReference>
<dbReference type="GO" id="GO:0005829">
    <property type="term" value="C:cytosol"/>
    <property type="evidence" value="ECO:0007669"/>
    <property type="project" value="TreeGrafter"/>
</dbReference>
<comment type="caution">
    <text evidence="2">The sequence shown here is derived from an EMBL/GenBank/DDBJ whole genome shotgun (WGS) entry which is preliminary data.</text>
</comment>
<evidence type="ECO:0000313" key="3">
    <source>
        <dbReference type="Proteomes" id="UP000663874"/>
    </source>
</evidence>
<gene>
    <name evidence="2" type="ORF">FNK824_LOCUS39718</name>
</gene>
<dbReference type="GO" id="GO:0005634">
    <property type="term" value="C:nucleus"/>
    <property type="evidence" value="ECO:0007669"/>
    <property type="project" value="TreeGrafter"/>
</dbReference>
<dbReference type="EMBL" id="CAJOBE010027205">
    <property type="protein sequence ID" value="CAF4276444.1"/>
    <property type="molecule type" value="Genomic_DNA"/>
</dbReference>
<evidence type="ECO:0000313" key="2">
    <source>
        <dbReference type="EMBL" id="CAF4276444.1"/>
    </source>
</evidence>
<dbReference type="PANTHER" id="PTHR32170:SF3">
    <property type="entry name" value="PROTEASOME ACTIVATOR COMPLEX SUBUNIT 4"/>
    <property type="match status" value="1"/>
</dbReference>
<dbReference type="GO" id="GO:0016504">
    <property type="term" value="F:peptidase activator activity"/>
    <property type="evidence" value="ECO:0007669"/>
    <property type="project" value="InterPro"/>
</dbReference>
<dbReference type="GO" id="GO:0070628">
    <property type="term" value="F:proteasome binding"/>
    <property type="evidence" value="ECO:0007669"/>
    <property type="project" value="InterPro"/>
</dbReference>
<reference evidence="2" key="1">
    <citation type="submission" date="2021-02" db="EMBL/GenBank/DDBJ databases">
        <authorList>
            <person name="Nowell W R."/>
        </authorList>
    </citation>
    <scope>NUCLEOTIDE SEQUENCE</scope>
</reference>
<dbReference type="InterPro" id="IPR021843">
    <property type="entry name" value="PSME4_C"/>
</dbReference>